<gene>
    <name evidence="2" type="ORF">METZ01_LOCUS108705</name>
</gene>
<dbReference type="NCBIfam" id="TIGR00090">
    <property type="entry name" value="rsfS_iojap_ybeB"/>
    <property type="match status" value="1"/>
</dbReference>
<dbReference type="PANTHER" id="PTHR21043">
    <property type="entry name" value="IOJAP SUPERFAMILY ORTHOLOG"/>
    <property type="match status" value="1"/>
</dbReference>
<dbReference type="PANTHER" id="PTHR21043:SF0">
    <property type="entry name" value="MITOCHONDRIAL ASSEMBLY OF RIBOSOMAL LARGE SUBUNIT PROTEIN 1"/>
    <property type="match status" value="1"/>
</dbReference>
<dbReference type="HAMAP" id="MF_01477">
    <property type="entry name" value="Iojap_RsfS"/>
    <property type="match status" value="1"/>
</dbReference>
<dbReference type="EMBL" id="UINC01012842">
    <property type="protein sequence ID" value="SVA55851.1"/>
    <property type="molecule type" value="Genomic_DNA"/>
</dbReference>
<dbReference type="InterPro" id="IPR043519">
    <property type="entry name" value="NT_sf"/>
</dbReference>
<dbReference type="GO" id="GO:0043023">
    <property type="term" value="F:ribosomal large subunit binding"/>
    <property type="evidence" value="ECO:0007669"/>
    <property type="project" value="TreeGrafter"/>
</dbReference>
<dbReference type="GO" id="GO:0017148">
    <property type="term" value="P:negative regulation of translation"/>
    <property type="evidence" value="ECO:0007669"/>
    <property type="project" value="TreeGrafter"/>
</dbReference>
<dbReference type="Gene3D" id="3.30.460.10">
    <property type="entry name" value="Beta Polymerase, domain 2"/>
    <property type="match status" value="1"/>
</dbReference>
<dbReference type="Pfam" id="PF02410">
    <property type="entry name" value="RsfS"/>
    <property type="match status" value="1"/>
</dbReference>
<dbReference type="SUPFAM" id="SSF81301">
    <property type="entry name" value="Nucleotidyltransferase"/>
    <property type="match status" value="1"/>
</dbReference>
<accession>A0A381WU93</accession>
<evidence type="ECO:0008006" key="3">
    <source>
        <dbReference type="Google" id="ProtNLM"/>
    </source>
</evidence>
<dbReference type="InterPro" id="IPR004394">
    <property type="entry name" value="Iojap/RsfS/C7orf30"/>
</dbReference>
<sequence>MNLEKQIKTVVDAIDELKGEDIVTLNVMAQSVDMEAIIIATGRSVQHVRGIVNNIKIEAKKLNMTPLGIEGEEFGEWALIDLGEVVAHIMIDKTRDFYKLEKLWSIEDDEN</sequence>
<reference evidence="2" key="1">
    <citation type="submission" date="2018-05" db="EMBL/GenBank/DDBJ databases">
        <authorList>
            <person name="Lanie J.A."/>
            <person name="Ng W.-L."/>
            <person name="Kazmierczak K.M."/>
            <person name="Andrzejewski T.M."/>
            <person name="Davidsen T.M."/>
            <person name="Wayne K.J."/>
            <person name="Tettelin H."/>
            <person name="Glass J.I."/>
            <person name="Rusch D."/>
            <person name="Podicherti R."/>
            <person name="Tsui H.-C.T."/>
            <person name="Winkler M.E."/>
        </authorList>
    </citation>
    <scope>NUCLEOTIDE SEQUENCE</scope>
</reference>
<proteinExistence type="inferred from homology"/>
<name>A0A381WU93_9ZZZZ</name>
<evidence type="ECO:0000256" key="1">
    <source>
        <dbReference type="ARBA" id="ARBA00010574"/>
    </source>
</evidence>
<dbReference type="GO" id="GO:0090071">
    <property type="term" value="P:negative regulation of ribosome biogenesis"/>
    <property type="evidence" value="ECO:0007669"/>
    <property type="project" value="TreeGrafter"/>
</dbReference>
<organism evidence="2">
    <name type="scientific">marine metagenome</name>
    <dbReference type="NCBI Taxonomy" id="408172"/>
    <lineage>
        <taxon>unclassified sequences</taxon>
        <taxon>metagenomes</taxon>
        <taxon>ecological metagenomes</taxon>
    </lineage>
</organism>
<dbReference type="AlphaFoldDB" id="A0A381WU93"/>
<evidence type="ECO:0000313" key="2">
    <source>
        <dbReference type="EMBL" id="SVA55851.1"/>
    </source>
</evidence>
<comment type="similarity">
    <text evidence="1">Belongs to the Iojap/RsfS family.</text>
</comment>
<protein>
    <recommendedName>
        <fullName evidence="3">Ribosomal silencing factor RsfS</fullName>
    </recommendedName>
</protein>